<gene>
    <name evidence="2" type="ORF">S06H3_16256</name>
</gene>
<protein>
    <recommendedName>
        <fullName evidence="1">Glucose-1-phosphate adenylyltransferase/Bifunctional protein GlmU-like C-terminal hexapeptide domain-containing protein</fullName>
    </recommendedName>
</protein>
<evidence type="ECO:0000313" key="2">
    <source>
        <dbReference type="EMBL" id="GAI15696.1"/>
    </source>
</evidence>
<dbReference type="Gene3D" id="2.160.10.10">
    <property type="entry name" value="Hexapeptide repeat proteins"/>
    <property type="match status" value="1"/>
</dbReference>
<sequence>NVDIGRHARIKRTIIDKNVKIPQRTVIGYNLEEDRKKYHVSPEGIVVIPRTEP</sequence>
<evidence type="ECO:0000259" key="1">
    <source>
        <dbReference type="Pfam" id="PF24894"/>
    </source>
</evidence>
<organism evidence="2">
    <name type="scientific">marine sediment metagenome</name>
    <dbReference type="NCBI Taxonomy" id="412755"/>
    <lineage>
        <taxon>unclassified sequences</taxon>
        <taxon>metagenomes</taxon>
        <taxon>ecological metagenomes</taxon>
    </lineage>
</organism>
<dbReference type="AlphaFoldDB" id="X1MC77"/>
<dbReference type="InterPro" id="IPR011004">
    <property type="entry name" value="Trimer_LpxA-like_sf"/>
</dbReference>
<name>X1MC77_9ZZZZ</name>
<comment type="caution">
    <text evidence="2">The sequence shown here is derived from an EMBL/GenBank/DDBJ whole genome shotgun (WGS) entry which is preliminary data.</text>
</comment>
<proteinExistence type="predicted"/>
<accession>X1MC77</accession>
<dbReference type="SUPFAM" id="SSF51161">
    <property type="entry name" value="Trimeric LpxA-like enzymes"/>
    <property type="match status" value="1"/>
</dbReference>
<feature type="non-terminal residue" evidence="2">
    <location>
        <position position="1"/>
    </location>
</feature>
<feature type="domain" description="Glucose-1-phosphate adenylyltransferase/Bifunctional protein GlmU-like C-terminal hexapeptide" evidence="1">
    <location>
        <begin position="1"/>
        <end position="48"/>
    </location>
</feature>
<reference evidence="2" key="1">
    <citation type="journal article" date="2014" name="Front. Microbiol.">
        <title>High frequency of phylogenetically diverse reductive dehalogenase-homologous genes in deep subseafloor sedimentary metagenomes.</title>
        <authorList>
            <person name="Kawai M."/>
            <person name="Futagami T."/>
            <person name="Toyoda A."/>
            <person name="Takaki Y."/>
            <person name="Nishi S."/>
            <person name="Hori S."/>
            <person name="Arai W."/>
            <person name="Tsubouchi T."/>
            <person name="Morono Y."/>
            <person name="Uchiyama I."/>
            <person name="Ito T."/>
            <person name="Fujiyama A."/>
            <person name="Inagaki F."/>
            <person name="Takami H."/>
        </authorList>
    </citation>
    <scope>NUCLEOTIDE SEQUENCE</scope>
    <source>
        <strain evidence="2">Expedition CK06-06</strain>
    </source>
</reference>
<dbReference type="EMBL" id="BARV01008032">
    <property type="protein sequence ID" value="GAI15696.1"/>
    <property type="molecule type" value="Genomic_DNA"/>
</dbReference>
<dbReference type="InterPro" id="IPR056818">
    <property type="entry name" value="GlmU/GlgC-like_hexapep"/>
</dbReference>
<dbReference type="Pfam" id="PF24894">
    <property type="entry name" value="Hexapep_GlmU"/>
    <property type="match status" value="1"/>
</dbReference>